<evidence type="ECO:0000256" key="1">
    <source>
        <dbReference type="SAM" id="MobiDB-lite"/>
    </source>
</evidence>
<feature type="region of interest" description="Disordered" evidence="1">
    <location>
        <begin position="456"/>
        <end position="480"/>
    </location>
</feature>
<protein>
    <submittedName>
        <fullName evidence="2">Uncharacterized protein</fullName>
    </submittedName>
</protein>
<feature type="compositionally biased region" description="Basic residues" evidence="1">
    <location>
        <begin position="579"/>
        <end position="589"/>
    </location>
</feature>
<evidence type="ECO:0000313" key="2">
    <source>
        <dbReference type="EMBL" id="KAJ7769628.1"/>
    </source>
</evidence>
<reference evidence="2" key="1">
    <citation type="submission" date="2023-03" db="EMBL/GenBank/DDBJ databases">
        <title>Massive genome expansion in bonnet fungi (Mycena s.s.) driven by repeated elements and novel gene families across ecological guilds.</title>
        <authorList>
            <consortium name="Lawrence Berkeley National Laboratory"/>
            <person name="Harder C.B."/>
            <person name="Miyauchi S."/>
            <person name="Viragh M."/>
            <person name="Kuo A."/>
            <person name="Thoen E."/>
            <person name="Andreopoulos B."/>
            <person name="Lu D."/>
            <person name="Skrede I."/>
            <person name="Drula E."/>
            <person name="Henrissat B."/>
            <person name="Morin E."/>
            <person name="Kohler A."/>
            <person name="Barry K."/>
            <person name="LaButti K."/>
            <person name="Morin E."/>
            <person name="Salamov A."/>
            <person name="Lipzen A."/>
            <person name="Mereny Z."/>
            <person name="Hegedus B."/>
            <person name="Baldrian P."/>
            <person name="Stursova M."/>
            <person name="Weitz H."/>
            <person name="Taylor A."/>
            <person name="Grigoriev I.V."/>
            <person name="Nagy L.G."/>
            <person name="Martin F."/>
            <person name="Kauserud H."/>
        </authorList>
    </citation>
    <scope>NUCLEOTIDE SEQUENCE</scope>
    <source>
        <strain evidence="2">CBHHK188m</strain>
    </source>
</reference>
<evidence type="ECO:0000313" key="3">
    <source>
        <dbReference type="Proteomes" id="UP001215280"/>
    </source>
</evidence>
<proteinExistence type="predicted"/>
<dbReference type="Proteomes" id="UP001215280">
    <property type="component" value="Unassembled WGS sequence"/>
</dbReference>
<feature type="region of interest" description="Disordered" evidence="1">
    <location>
        <begin position="568"/>
        <end position="598"/>
    </location>
</feature>
<dbReference type="AlphaFoldDB" id="A0AAD7NP50"/>
<dbReference type="EMBL" id="JARJLG010000025">
    <property type="protein sequence ID" value="KAJ7769628.1"/>
    <property type="molecule type" value="Genomic_DNA"/>
</dbReference>
<accession>A0AAD7NP50</accession>
<organism evidence="2 3">
    <name type="scientific">Mycena maculata</name>
    <dbReference type="NCBI Taxonomy" id="230809"/>
    <lineage>
        <taxon>Eukaryota</taxon>
        <taxon>Fungi</taxon>
        <taxon>Dikarya</taxon>
        <taxon>Basidiomycota</taxon>
        <taxon>Agaricomycotina</taxon>
        <taxon>Agaricomycetes</taxon>
        <taxon>Agaricomycetidae</taxon>
        <taxon>Agaricales</taxon>
        <taxon>Marasmiineae</taxon>
        <taxon>Mycenaceae</taxon>
        <taxon>Mycena</taxon>
    </lineage>
</organism>
<gene>
    <name evidence="2" type="ORF">DFH07DRAFT_768898</name>
</gene>
<name>A0AAD7NP50_9AGAR</name>
<sequence length="944" mass="105043">MFHPVIDPGHTTADLMLQLRRKRHILDIIAVKYQILFPPYRFAPLELTDVLQNVGVGNLSILHLRTAIPGGSSGDGSPVLPAFVVERETNSKLVAMLPWIATGINNEAWKSWIKSRPLALKVPAYIRLNDLLLEISCATNDHLRNFGNPLVARWFYGFDRLKPNGKILLPSINAVFALRVVDFLASQLGMTPTMKVHPRYNLPTFAGKNNLVWLECHVNRALDVFFLQIVTRLQDWHKVIDDAKKHTTRCNDTKKPRDKGKKRNLAHIPPDLEALLVNLTPVVDPTAFQKISKNFQLAAFMLGWSFQGKFHVPANLENLLAHFALIHGFKLEAAAVFEEFGELEFAGTQTLFKLAMLLTPVVLCLPISLSTWSFNDMDLIQMFQCLGNKPEDLQQHENAIMDQVWLIAQGVKGADEAISALWPILDQIPRTGPKNWFKNSDSYLTIPSDLFDFQSRASSSDEEHHGRENKKRNVNLNVDPSVNNIAEAQSSGLTGALNSEANSLQHQSDIYGTETRKTMARTHSSILPSTTAAPPLLDCSMKWLVSSSSLYPIGSPIFIPPKRSHIQVESDRESNLGKRTTKPLKKRKASAQNEDSNLTESLGRAFEGKIKPREMEDGDIFFQTFSAESVRTTGHTVSPTFEHERARPLLQRSVKPEEEGVTVQQALLCRTQHTRAVERADDDENQVPIRKPPSRTAIRALDEVWSPICGLRPSTSSACFGGLDEFVVSTRTLAYNVCLPIAPMPERKPQSRTAIRALDEVWCGLCPSTSSACFGGLDEFVVSLELWPSRTAIRALDEVWSPICGLRPSTSSACFGLWPVHATSKTTSAYQLLQCRNGSRRVGLHHVLNWETASSVDVVVLDVLPVVPLTRVLTLPECLNRFLILKTSHVALRARPEGTEIARGRSLNSTLSGTKLSGPVSNICLELLLATIFDILLKSTVLGR</sequence>
<comment type="caution">
    <text evidence="2">The sequence shown here is derived from an EMBL/GenBank/DDBJ whole genome shotgun (WGS) entry which is preliminary data.</text>
</comment>
<keyword evidence="3" id="KW-1185">Reference proteome</keyword>